<evidence type="ECO:0000256" key="1">
    <source>
        <dbReference type="ARBA" id="ARBA00000971"/>
    </source>
</evidence>
<dbReference type="SUPFAM" id="SSF54534">
    <property type="entry name" value="FKBP-like"/>
    <property type="match status" value="1"/>
</dbReference>
<dbReference type="InterPro" id="IPR029000">
    <property type="entry name" value="Cyclophilin-like_dom_sf"/>
</dbReference>
<dbReference type="GO" id="GO:0016018">
    <property type="term" value="F:cyclosporin A binding"/>
    <property type="evidence" value="ECO:0007669"/>
    <property type="project" value="TreeGrafter"/>
</dbReference>
<evidence type="ECO:0000256" key="4">
    <source>
        <dbReference type="ARBA" id="ARBA00023235"/>
    </source>
</evidence>
<evidence type="ECO:0000313" key="8">
    <source>
        <dbReference type="EMBL" id="CAD9103908.1"/>
    </source>
</evidence>
<dbReference type="Pfam" id="PF00639">
    <property type="entry name" value="Rotamase"/>
    <property type="match status" value="1"/>
</dbReference>
<name>A0A7S1PX08_ALECA</name>
<dbReference type="GO" id="GO:0006457">
    <property type="term" value="P:protein folding"/>
    <property type="evidence" value="ECO:0007669"/>
    <property type="project" value="TreeGrafter"/>
</dbReference>
<proteinExistence type="predicted"/>
<dbReference type="PROSITE" id="PS50072">
    <property type="entry name" value="CSA_PPIASE_2"/>
    <property type="match status" value="1"/>
</dbReference>
<dbReference type="GO" id="GO:0005737">
    <property type="term" value="C:cytoplasm"/>
    <property type="evidence" value="ECO:0007669"/>
    <property type="project" value="TreeGrafter"/>
</dbReference>
<evidence type="ECO:0000259" key="6">
    <source>
        <dbReference type="PROSITE" id="PS50072"/>
    </source>
</evidence>
<dbReference type="PANTHER" id="PTHR11071:SF561">
    <property type="entry name" value="PEPTIDYL-PROLYL CIS-TRANS ISOMERASE D-RELATED"/>
    <property type="match status" value="1"/>
</dbReference>
<accession>A0A7S1PX08</accession>
<dbReference type="InterPro" id="IPR000297">
    <property type="entry name" value="PPIase_PpiC"/>
</dbReference>
<dbReference type="EMBL" id="HBGE01014813">
    <property type="protein sequence ID" value="CAD9103908.1"/>
    <property type="molecule type" value="Transcribed_RNA"/>
</dbReference>
<gene>
    <name evidence="8" type="ORF">ACAT0790_LOCUS8754</name>
</gene>
<dbReference type="PRINTS" id="PR00153">
    <property type="entry name" value="CSAPPISMRASE"/>
</dbReference>
<evidence type="ECO:0000256" key="3">
    <source>
        <dbReference type="ARBA" id="ARBA00023110"/>
    </source>
</evidence>
<feature type="domain" description="PpiC" evidence="7">
    <location>
        <begin position="266"/>
        <end position="380"/>
    </location>
</feature>
<comment type="catalytic activity">
    <reaction evidence="1">
        <text>[protein]-peptidylproline (omega=180) = [protein]-peptidylproline (omega=0)</text>
        <dbReference type="Rhea" id="RHEA:16237"/>
        <dbReference type="Rhea" id="RHEA-COMP:10747"/>
        <dbReference type="Rhea" id="RHEA-COMP:10748"/>
        <dbReference type="ChEBI" id="CHEBI:83833"/>
        <dbReference type="ChEBI" id="CHEBI:83834"/>
        <dbReference type="EC" id="5.2.1.8"/>
    </reaction>
</comment>
<dbReference type="Pfam" id="PF00160">
    <property type="entry name" value="Pro_isomerase"/>
    <property type="match status" value="1"/>
</dbReference>
<dbReference type="AlphaFoldDB" id="A0A7S1PX08"/>
<evidence type="ECO:0000259" key="7">
    <source>
        <dbReference type="PROSITE" id="PS50198"/>
    </source>
</evidence>
<dbReference type="InterPro" id="IPR046357">
    <property type="entry name" value="PPIase_dom_sf"/>
</dbReference>
<dbReference type="Gene3D" id="2.40.100.10">
    <property type="entry name" value="Cyclophilin-like"/>
    <property type="match status" value="1"/>
</dbReference>
<sequence length="380" mass="40638">MSLGFSLAGSRALPRGKGKVIGEKAPEFRKETSDDATCRAVQRAALRPDAGRPRVFLDIGIDGKPIGRVVCELYSDLVPKTAENFRKLCLGTAGFGIHGRPLHYKGSLFHRVVPNFVIHGGDFTKCDGSGGESIYGLTFDDEAFDIKHASPGLLTMANKGPNTNGSQFYITTKAAPSLDNKSVLFGRVVEGMDTVLRIEASCGVATSGDVACPTPDSHEVVAFRPGQPVAHIMECGELPDGGLLAIDDDELRAAAKRPRLAGSGPEEEVHIFQILKKHAGLRHPETWQGKKATCTKGKAKLVLENLRKRLVASGSIQTTFVELAREHSDEAASQNGGDLGCVKRGDLGKEADPVAFSLAPGALSEVFETRLGVRLLYRAP</sequence>
<dbReference type="SUPFAM" id="SSF50891">
    <property type="entry name" value="Cyclophilin-like"/>
    <property type="match status" value="1"/>
</dbReference>
<dbReference type="Gene3D" id="3.10.50.40">
    <property type="match status" value="1"/>
</dbReference>
<organism evidence="8">
    <name type="scientific">Alexandrium catenella</name>
    <name type="common">Red tide dinoflagellate</name>
    <name type="synonym">Gonyaulax catenella</name>
    <dbReference type="NCBI Taxonomy" id="2925"/>
    <lineage>
        <taxon>Eukaryota</taxon>
        <taxon>Sar</taxon>
        <taxon>Alveolata</taxon>
        <taxon>Dinophyceae</taxon>
        <taxon>Gonyaulacales</taxon>
        <taxon>Pyrocystaceae</taxon>
        <taxon>Alexandrium</taxon>
    </lineage>
</organism>
<evidence type="ECO:0000256" key="5">
    <source>
        <dbReference type="PROSITE-ProRule" id="PRU00278"/>
    </source>
</evidence>
<dbReference type="FunFam" id="2.40.100.10:FF:000025">
    <property type="entry name" value="Peptidyl-prolyl cis-trans isomerase CYP19-2"/>
    <property type="match status" value="1"/>
</dbReference>
<dbReference type="EC" id="5.2.1.8" evidence="2"/>
<protein>
    <recommendedName>
        <fullName evidence="2">peptidylprolyl isomerase</fullName>
        <ecNumber evidence="2">5.2.1.8</ecNumber>
    </recommendedName>
</protein>
<keyword evidence="4 5" id="KW-0413">Isomerase</keyword>
<feature type="domain" description="PPIase cyclophilin-type" evidence="6">
    <location>
        <begin position="56"/>
        <end position="200"/>
    </location>
</feature>
<reference evidence="8" key="1">
    <citation type="submission" date="2021-01" db="EMBL/GenBank/DDBJ databases">
        <authorList>
            <person name="Corre E."/>
            <person name="Pelletier E."/>
            <person name="Niang G."/>
            <person name="Scheremetjew M."/>
            <person name="Finn R."/>
            <person name="Kale V."/>
            <person name="Holt S."/>
            <person name="Cochrane G."/>
            <person name="Meng A."/>
            <person name="Brown T."/>
            <person name="Cohen L."/>
        </authorList>
    </citation>
    <scope>NUCLEOTIDE SEQUENCE</scope>
    <source>
        <strain evidence="8">OF101</strain>
    </source>
</reference>
<evidence type="ECO:0000256" key="2">
    <source>
        <dbReference type="ARBA" id="ARBA00013194"/>
    </source>
</evidence>
<dbReference type="PROSITE" id="PS50198">
    <property type="entry name" value="PPIC_PPIASE_2"/>
    <property type="match status" value="1"/>
</dbReference>
<dbReference type="GO" id="GO:0003755">
    <property type="term" value="F:peptidyl-prolyl cis-trans isomerase activity"/>
    <property type="evidence" value="ECO:0007669"/>
    <property type="project" value="UniProtKB-KW"/>
</dbReference>
<keyword evidence="3 5" id="KW-0697">Rotamase</keyword>
<dbReference type="InterPro" id="IPR002130">
    <property type="entry name" value="Cyclophilin-type_PPIase_dom"/>
</dbReference>
<dbReference type="PANTHER" id="PTHR11071">
    <property type="entry name" value="PEPTIDYL-PROLYL CIS-TRANS ISOMERASE"/>
    <property type="match status" value="1"/>
</dbReference>